<dbReference type="EMBL" id="CWOW01000021">
    <property type="protein sequence ID" value="CSB06183.1"/>
    <property type="molecule type" value="Genomic_DNA"/>
</dbReference>
<gene>
    <name evidence="1" type="ORF">ERS013165_03239</name>
</gene>
<accession>A0A656ACI1</accession>
<proteinExistence type="predicted"/>
<name>A0A656ACI1_VIBCL</name>
<dbReference type="Proteomes" id="UP000044806">
    <property type="component" value="Unassembled WGS sequence"/>
</dbReference>
<organism evidence="1 2">
    <name type="scientific">Vibrio cholerae</name>
    <dbReference type="NCBI Taxonomy" id="666"/>
    <lineage>
        <taxon>Bacteria</taxon>
        <taxon>Pseudomonadati</taxon>
        <taxon>Pseudomonadota</taxon>
        <taxon>Gammaproteobacteria</taxon>
        <taxon>Vibrionales</taxon>
        <taxon>Vibrionaceae</taxon>
        <taxon>Vibrio</taxon>
    </lineage>
</organism>
<dbReference type="AlphaFoldDB" id="A0A656ACI1"/>
<reference evidence="1 2" key="1">
    <citation type="submission" date="2015-07" db="EMBL/GenBank/DDBJ databases">
        <authorList>
            <consortium name="Pathogen Informatics"/>
        </authorList>
    </citation>
    <scope>NUCLEOTIDE SEQUENCE [LARGE SCALE GENOMIC DNA]</scope>
    <source>
        <strain evidence="1 2">A51</strain>
    </source>
</reference>
<protein>
    <submittedName>
        <fullName evidence="1">Uncharacterized protein</fullName>
    </submittedName>
</protein>
<evidence type="ECO:0000313" key="1">
    <source>
        <dbReference type="EMBL" id="CSB06183.1"/>
    </source>
</evidence>
<sequence length="70" mass="7697">MRVRELGARGLVSVSCAQFKTFDFHIPYVTDQVTVTSTNMVINLGFKQGEVGTHKVIAISFIKAHTTLSV</sequence>
<evidence type="ECO:0000313" key="2">
    <source>
        <dbReference type="Proteomes" id="UP000044806"/>
    </source>
</evidence>